<feature type="chain" id="PRO_5013324390" description="DUF4136 domain-containing protein" evidence="1">
    <location>
        <begin position="26"/>
        <end position="218"/>
    </location>
</feature>
<dbReference type="PROSITE" id="PS51257">
    <property type="entry name" value="PROKAR_LIPOPROTEIN"/>
    <property type="match status" value="1"/>
</dbReference>
<evidence type="ECO:0000256" key="1">
    <source>
        <dbReference type="SAM" id="SignalP"/>
    </source>
</evidence>
<gene>
    <name evidence="2" type="ORF">KL86DPRO_20662</name>
</gene>
<protein>
    <recommendedName>
        <fullName evidence="3">DUF4136 domain-containing protein</fullName>
    </recommendedName>
</protein>
<feature type="signal peptide" evidence="1">
    <location>
        <begin position="1"/>
        <end position="25"/>
    </location>
</feature>
<sequence>MVPARYTVRLFFLFLALGLAAFGCAKPTATVDGLAAPGGGVPANLRYAILPGMADTRPDDLQFVEYKNHLIPVLRGLGLAVAEDGEQATATVLLSYHTSEMMTYSDGSGPTVGIGVGSGSGGYYDRDWGWGGGSFFGLGIGVPMGGGQTVSRYKHAVILDAVAGTPDPRNKGASLWKITVTADNGENNLRALMPAMLEAAKPYIGKDTHGAVTVPLEK</sequence>
<evidence type="ECO:0000313" key="2">
    <source>
        <dbReference type="EMBL" id="SBW06448.1"/>
    </source>
</evidence>
<accession>A0A212K4B2</accession>
<name>A0A212K4B2_9DELT</name>
<proteinExistence type="predicted"/>
<reference evidence="2" key="1">
    <citation type="submission" date="2016-04" db="EMBL/GenBank/DDBJ databases">
        <authorList>
            <person name="Evans L.H."/>
            <person name="Alamgir A."/>
            <person name="Owens N."/>
            <person name="Weber N.D."/>
            <person name="Virtaneva K."/>
            <person name="Barbian K."/>
            <person name="Babar A."/>
            <person name="Rosenke K."/>
        </authorList>
    </citation>
    <scope>NUCLEOTIDE SEQUENCE</scope>
    <source>
        <strain evidence="2">86</strain>
    </source>
</reference>
<evidence type="ECO:0008006" key="3">
    <source>
        <dbReference type="Google" id="ProtNLM"/>
    </source>
</evidence>
<organism evidence="2">
    <name type="scientific">uncultured delta proteobacterium</name>
    <dbReference type="NCBI Taxonomy" id="34034"/>
    <lineage>
        <taxon>Bacteria</taxon>
        <taxon>Deltaproteobacteria</taxon>
        <taxon>environmental samples</taxon>
    </lineage>
</organism>
<keyword evidence="1" id="KW-0732">Signal</keyword>
<dbReference type="AlphaFoldDB" id="A0A212K4B2"/>
<dbReference type="EMBL" id="FLUQ01000002">
    <property type="protein sequence ID" value="SBW06448.1"/>
    <property type="molecule type" value="Genomic_DNA"/>
</dbReference>